<evidence type="ECO:0000256" key="7">
    <source>
        <dbReference type="ARBA" id="ARBA00022801"/>
    </source>
</evidence>
<evidence type="ECO:0000256" key="8">
    <source>
        <dbReference type="ARBA" id="ARBA00023268"/>
    </source>
</evidence>
<proteinExistence type="inferred from homology"/>
<dbReference type="GO" id="GO:0016779">
    <property type="term" value="F:nucleotidyltransferase activity"/>
    <property type="evidence" value="ECO:0007669"/>
    <property type="project" value="UniProtKB-KW"/>
</dbReference>
<evidence type="ECO:0000313" key="14">
    <source>
        <dbReference type="Proteomes" id="UP000261560"/>
    </source>
</evidence>
<dbReference type="SUPFAM" id="SSF56672">
    <property type="entry name" value="DNA/RNA polymerases"/>
    <property type="match status" value="1"/>
</dbReference>
<dbReference type="GO" id="GO:0015074">
    <property type="term" value="P:DNA integration"/>
    <property type="evidence" value="ECO:0007669"/>
    <property type="project" value="InterPro"/>
</dbReference>
<keyword evidence="6" id="KW-0255">Endonuclease</keyword>
<evidence type="ECO:0000256" key="6">
    <source>
        <dbReference type="ARBA" id="ARBA00022759"/>
    </source>
</evidence>
<dbReference type="InterPro" id="IPR036397">
    <property type="entry name" value="RNaseH_sf"/>
</dbReference>
<evidence type="ECO:0000256" key="5">
    <source>
        <dbReference type="ARBA" id="ARBA00022722"/>
    </source>
</evidence>
<evidence type="ECO:0000256" key="2">
    <source>
        <dbReference type="ARBA" id="ARBA00012180"/>
    </source>
</evidence>
<dbReference type="PANTHER" id="PTHR37984">
    <property type="entry name" value="PROTEIN CBG26694"/>
    <property type="match status" value="1"/>
</dbReference>
<dbReference type="Pfam" id="PF00075">
    <property type="entry name" value="RNase_H"/>
    <property type="match status" value="1"/>
</dbReference>
<dbReference type="InterPro" id="IPR012337">
    <property type="entry name" value="RNaseH-like_sf"/>
</dbReference>
<protein>
    <recommendedName>
        <fullName evidence="2">ribonuclease H</fullName>
        <ecNumber evidence="2">3.1.26.4</ecNumber>
    </recommendedName>
</protein>
<evidence type="ECO:0000256" key="1">
    <source>
        <dbReference type="ARBA" id="ARBA00010879"/>
    </source>
</evidence>
<evidence type="ECO:0000313" key="13">
    <source>
        <dbReference type="Ensembl" id="ENSOMEP00000024714.1"/>
    </source>
</evidence>
<name>A0A3B3D5G6_ORYME</name>
<dbReference type="InterPro" id="IPR040643">
    <property type="entry name" value="MLVIN_C"/>
</dbReference>
<feature type="domain" description="Reverse transcriptase" evidence="10">
    <location>
        <begin position="1"/>
        <end position="85"/>
    </location>
</feature>
<feature type="region of interest" description="Disordered" evidence="9">
    <location>
        <begin position="865"/>
        <end position="888"/>
    </location>
</feature>
<keyword evidence="7" id="KW-0378">Hydrolase</keyword>
<dbReference type="PROSITE" id="PS50879">
    <property type="entry name" value="RNASE_H_1"/>
    <property type="match status" value="1"/>
</dbReference>
<keyword evidence="3" id="KW-0808">Transferase</keyword>
<evidence type="ECO:0000259" key="11">
    <source>
        <dbReference type="PROSITE" id="PS50879"/>
    </source>
</evidence>
<dbReference type="GO" id="GO:0004523">
    <property type="term" value="F:RNA-DNA hybrid ribonuclease activity"/>
    <property type="evidence" value="ECO:0007669"/>
    <property type="project" value="UniProtKB-EC"/>
</dbReference>
<dbReference type="GeneTree" id="ENSGT00940000160750"/>
<dbReference type="Pfam" id="PF17919">
    <property type="entry name" value="RT_RNaseH_2"/>
    <property type="match status" value="1"/>
</dbReference>
<dbReference type="Ensembl" id="ENSOMET00000008960.1">
    <property type="protein sequence ID" value="ENSOMEP00000024714.1"/>
    <property type="gene ID" value="ENSOMEG00000005516.1"/>
</dbReference>
<dbReference type="SUPFAM" id="SSF53098">
    <property type="entry name" value="Ribonuclease H-like"/>
    <property type="match status" value="2"/>
</dbReference>
<dbReference type="Pfam" id="PF00665">
    <property type="entry name" value="rve"/>
    <property type="match status" value="1"/>
</dbReference>
<dbReference type="InterPro" id="IPR050951">
    <property type="entry name" value="Retrovirus_Pol_polyprotein"/>
</dbReference>
<dbReference type="STRING" id="30732.ENSOMEP00000024714"/>
<evidence type="ECO:0000259" key="12">
    <source>
        <dbReference type="PROSITE" id="PS50994"/>
    </source>
</evidence>
<dbReference type="Gene3D" id="3.30.70.270">
    <property type="match status" value="2"/>
</dbReference>
<accession>A0A3B3D5G6</accession>
<dbReference type="AlphaFoldDB" id="A0A3B3D5G6"/>
<dbReference type="InterPro" id="IPR043502">
    <property type="entry name" value="DNA/RNA_pol_sf"/>
</dbReference>
<dbReference type="InterPro" id="IPR001584">
    <property type="entry name" value="Integrase_cat-core"/>
</dbReference>
<reference evidence="13" key="1">
    <citation type="submission" date="2025-08" db="UniProtKB">
        <authorList>
            <consortium name="Ensembl"/>
        </authorList>
    </citation>
    <scope>IDENTIFICATION</scope>
</reference>
<dbReference type="InterPro" id="IPR041577">
    <property type="entry name" value="RT_RNaseH_2"/>
</dbReference>
<keyword evidence="8" id="KW-0511">Multifunctional enzyme</keyword>
<dbReference type="Pfam" id="PF18697">
    <property type="entry name" value="MLVIN_C"/>
    <property type="match status" value="1"/>
</dbReference>
<evidence type="ECO:0000256" key="4">
    <source>
        <dbReference type="ARBA" id="ARBA00022695"/>
    </source>
</evidence>
<feature type="compositionally biased region" description="Pro residues" evidence="9">
    <location>
        <begin position="869"/>
        <end position="880"/>
    </location>
</feature>
<dbReference type="Proteomes" id="UP000261560">
    <property type="component" value="Unplaced"/>
</dbReference>
<dbReference type="PROSITE" id="PS50878">
    <property type="entry name" value="RT_POL"/>
    <property type="match status" value="1"/>
</dbReference>
<dbReference type="GO" id="GO:0003676">
    <property type="term" value="F:nucleic acid binding"/>
    <property type="evidence" value="ECO:0007669"/>
    <property type="project" value="InterPro"/>
</dbReference>
<feature type="domain" description="Integrase catalytic" evidence="12">
    <location>
        <begin position="605"/>
        <end position="762"/>
    </location>
</feature>
<dbReference type="InterPro" id="IPR043128">
    <property type="entry name" value="Rev_trsase/Diguanyl_cyclase"/>
</dbReference>
<keyword evidence="4" id="KW-0548">Nucleotidyltransferase</keyword>
<dbReference type="InterPro" id="IPR000477">
    <property type="entry name" value="RT_dom"/>
</dbReference>
<dbReference type="Pfam" id="PF00078">
    <property type="entry name" value="RVT_1"/>
    <property type="match status" value="1"/>
</dbReference>
<dbReference type="OMA" id="FANEAIM"/>
<dbReference type="Gene3D" id="3.10.20.370">
    <property type="match status" value="1"/>
</dbReference>
<dbReference type="PaxDb" id="30732-ENSOMEP00000024714"/>
<organism evidence="13 14">
    <name type="scientific">Oryzias melastigma</name>
    <name type="common">Marine medaka</name>
    <dbReference type="NCBI Taxonomy" id="30732"/>
    <lineage>
        <taxon>Eukaryota</taxon>
        <taxon>Metazoa</taxon>
        <taxon>Chordata</taxon>
        <taxon>Craniata</taxon>
        <taxon>Vertebrata</taxon>
        <taxon>Euteleostomi</taxon>
        <taxon>Actinopterygii</taxon>
        <taxon>Neopterygii</taxon>
        <taxon>Teleostei</taxon>
        <taxon>Neoteleostei</taxon>
        <taxon>Acanthomorphata</taxon>
        <taxon>Ovalentaria</taxon>
        <taxon>Atherinomorphae</taxon>
        <taxon>Beloniformes</taxon>
        <taxon>Adrianichthyidae</taxon>
        <taxon>Oryziinae</taxon>
        <taxon>Oryzias</taxon>
    </lineage>
</organism>
<feature type="domain" description="RNase H type-1" evidence="11">
    <location>
        <begin position="330"/>
        <end position="478"/>
    </location>
</feature>
<dbReference type="Gene3D" id="2.30.30.850">
    <property type="match status" value="1"/>
</dbReference>
<sequence>MPQGYCESPTVYNRALAHSLSSFCPSPGSALLQYVDDLMVCAPTKEQCASDTVALLHHLAAEGHKVSRQKLQFAREEVTFLGHVVSAEGKSLSSKHLTAIQQAPRPETVKQLLSFVGLCSYCRIFVPNFSELAKPLGELTKSKPMNFKVQWTDEAENSFTALKLALQSPPTLGLPDPSKPFTQTVDERRGCMTSVLLQDHGGTLRPVAYFSCKLDPVAAGLPRCLRAIAAAEKAIAASRDLVSYSPLTLLVPHEVHLILAEHRSSHFSLPRFLRYHTCLLELPNVTVKRCSVLNPATLLPTPDDGTPHDCVAELAITCSPRSDLVDQPLQNPDLVFFVDGSASRDPETGRCRVGYAVCTAHGTAESASLPSHYSAQAAELVALTRACSLASGRSATIYTDSRYAFGVVHDFGALWRHRGFLKSDGKPILHHNLVSDLLDALLLPTQVAVCKCIAHTNAVDPISTGNARADAAAKAAALQPLCSSAFCAPSNTSSTDSSSLSALQSLASPQDVRLWQQAGALRTPAGWFGPDGKPCLPSALFPHYAKLAHGLDHASKGGMIHAISQHWFTKGFAAHAQRFCQACMVCACHNPGRQIPNSQQAAHPPPDGPFEHIMMDFIELSPSAGKKYCLVMVDMWSKWVEAFPASKADASAVARALLSEIIPRWGIPRRLSSDNGAHFANEAIMQLSLHLGIDARKHCAYHPASGGAVERENGTLKNKLAKCCAETGLPWPKALPLVLMHMRMRRRERTNLSPFEILFAAPPNTGLGPPRTPLPETALCESNILTYCATLTKTLSGIRSQVVAALPHPADGQLHSLVPGDFVLVKSFKRKRWNHERWLGPFQVLLTTQTAAKVAERATWIHASHCRRVPPPDQHPAPPADPEENSVE</sequence>
<comment type="similarity">
    <text evidence="1">Belongs to the beta type-B retroviral polymerase family. HERV class-II K(HML-2) pol subfamily.</text>
</comment>
<evidence type="ECO:0000256" key="9">
    <source>
        <dbReference type="SAM" id="MobiDB-lite"/>
    </source>
</evidence>
<evidence type="ECO:0000259" key="10">
    <source>
        <dbReference type="PROSITE" id="PS50878"/>
    </source>
</evidence>
<dbReference type="InterPro" id="IPR002156">
    <property type="entry name" value="RNaseH_domain"/>
</dbReference>
<dbReference type="PANTHER" id="PTHR37984:SF5">
    <property type="entry name" value="PROTEIN NYNRIN-LIKE"/>
    <property type="match status" value="1"/>
</dbReference>
<reference evidence="13" key="2">
    <citation type="submission" date="2025-09" db="UniProtKB">
        <authorList>
            <consortium name="Ensembl"/>
        </authorList>
    </citation>
    <scope>IDENTIFICATION</scope>
</reference>
<keyword evidence="5" id="KW-0540">Nuclease</keyword>
<dbReference type="Gene3D" id="1.10.340.70">
    <property type="match status" value="1"/>
</dbReference>
<evidence type="ECO:0000256" key="3">
    <source>
        <dbReference type="ARBA" id="ARBA00022679"/>
    </source>
</evidence>
<dbReference type="Gene3D" id="3.30.420.10">
    <property type="entry name" value="Ribonuclease H-like superfamily/Ribonuclease H"/>
    <property type="match status" value="2"/>
</dbReference>
<keyword evidence="14" id="KW-1185">Reference proteome</keyword>
<dbReference type="EC" id="3.1.26.4" evidence="2"/>
<dbReference type="FunFam" id="3.30.70.270:FF:000020">
    <property type="entry name" value="Transposon Tf2-6 polyprotein-like Protein"/>
    <property type="match status" value="1"/>
</dbReference>
<dbReference type="PROSITE" id="PS50994">
    <property type="entry name" value="INTEGRASE"/>
    <property type="match status" value="1"/>
</dbReference>